<evidence type="ECO:0000313" key="6">
    <source>
        <dbReference type="Proteomes" id="UP000515947"/>
    </source>
</evidence>
<evidence type="ECO:0000256" key="3">
    <source>
        <dbReference type="ARBA" id="ARBA00024227"/>
    </source>
</evidence>
<gene>
    <name evidence="5" type="ORF">H9L09_04385</name>
</gene>
<dbReference type="SUPFAM" id="SSF55681">
    <property type="entry name" value="Class II aaRS and biotin synthetases"/>
    <property type="match status" value="1"/>
</dbReference>
<keyword evidence="2" id="KW-0092">Biotin</keyword>
<dbReference type="InterPro" id="IPR045864">
    <property type="entry name" value="aa-tRNA-synth_II/BPL/LPL"/>
</dbReference>
<keyword evidence="6" id="KW-1185">Reference proteome</keyword>
<dbReference type="NCBIfam" id="TIGR00121">
    <property type="entry name" value="birA_ligase"/>
    <property type="match status" value="1"/>
</dbReference>
<dbReference type="GO" id="GO:0004077">
    <property type="term" value="F:biotin--[biotin carboxyl-carrier protein] ligase activity"/>
    <property type="evidence" value="ECO:0007669"/>
    <property type="project" value="UniProtKB-EC"/>
</dbReference>
<dbReference type="Pfam" id="PF02237">
    <property type="entry name" value="BPL_C"/>
    <property type="match status" value="1"/>
</dbReference>
<name>A0A7G9RGV5_9ACTN</name>
<dbReference type="CDD" id="cd16442">
    <property type="entry name" value="BPL"/>
    <property type="match status" value="1"/>
</dbReference>
<protein>
    <recommendedName>
        <fullName evidence="3">biotin--[biotin carboxyl-carrier protein] ligase</fullName>
        <ecNumber evidence="3">6.3.4.15</ecNumber>
    </recommendedName>
</protein>
<dbReference type="EC" id="6.3.4.15" evidence="3"/>
<dbReference type="PANTHER" id="PTHR12835:SF5">
    <property type="entry name" value="BIOTIN--PROTEIN LIGASE"/>
    <property type="match status" value="1"/>
</dbReference>
<reference evidence="5 6" key="1">
    <citation type="submission" date="2020-08" db="EMBL/GenBank/DDBJ databases">
        <title>Genome sequence of Nocardioides mesophilus KACC 16243T.</title>
        <authorList>
            <person name="Hyun D.-W."/>
            <person name="Bae J.-W."/>
        </authorList>
    </citation>
    <scope>NUCLEOTIDE SEQUENCE [LARGE SCALE GENOMIC DNA]</scope>
    <source>
        <strain evidence="5 6">KACC 16243</strain>
    </source>
</reference>
<dbReference type="InterPro" id="IPR004143">
    <property type="entry name" value="BPL_LPL_catalytic"/>
</dbReference>
<dbReference type="InterPro" id="IPR004408">
    <property type="entry name" value="Biotin_CoA_COase_ligase"/>
</dbReference>
<evidence type="ECO:0000259" key="4">
    <source>
        <dbReference type="PROSITE" id="PS51733"/>
    </source>
</evidence>
<proteinExistence type="predicted"/>
<organism evidence="5 6">
    <name type="scientific">Nocardioides mesophilus</name>
    <dbReference type="NCBI Taxonomy" id="433659"/>
    <lineage>
        <taxon>Bacteria</taxon>
        <taxon>Bacillati</taxon>
        <taxon>Actinomycetota</taxon>
        <taxon>Actinomycetes</taxon>
        <taxon>Propionibacteriales</taxon>
        <taxon>Nocardioidaceae</taxon>
        <taxon>Nocardioides</taxon>
    </lineage>
</organism>
<accession>A0A7G9RGV5</accession>
<dbReference type="Pfam" id="PF03099">
    <property type="entry name" value="BPL_LplA_LipB"/>
    <property type="match status" value="1"/>
</dbReference>
<dbReference type="PROSITE" id="PS51733">
    <property type="entry name" value="BPL_LPL_CATALYTIC"/>
    <property type="match status" value="1"/>
</dbReference>
<dbReference type="PANTHER" id="PTHR12835">
    <property type="entry name" value="BIOTIN PROTEIN LIGASE"/>
    <property type="match status" value="1"/>
</dbReference>
<dbReference type="InterPro" id="IPR003142">
    <property type="entry name" value="BPL_C"/>
</dbReference>
<evidence type="ECO:0000313" key="5">
    <source>
        <dbReference type="EMBL" id="QNN54830.1"/>
    </source>
</evidence>
<dbReference type="EMBL" id="CP060713">
    <property type="protein sequence ID" value="QNN54830.1"/>
    <property type="molecule type" value="Genomic_DNA"/>
</dbReference>
<keyword evidence="1 5" id="KW-0436">Ligase</keyword>
<evidence type="ECO:0000256" key="1">
    <source>
        <dbReference type="ARBA" id="ARBA00022598"/>
    </source>
</evidence>
<sequence>MGERPPLDRSLLAAATAAAPGSRWRVEVVAESPSTNAEVAARARAGEPEGLVLVAEHQTAGRGRLDRTWVTPARSALTCSVLLAPAEVPAARWPWLPLLTGLAVVEAVRRTTGLEAALKWPNDVLVGDAKVAGILVERVERDAGGAAAVVGVGLNVSLRSAELPVPTATSLATALGAEVDRTRLLVHLLDTLGEQYDAWRRSAGDAADGLRPAYLSACDTVGRRVRVDLPTGERLEGRAAGVDADGRLQVTTAAGPRVLGAGDVVHVRRTEP</sequence>
<dbReference type="KEGG" id="nmes:H9L09_04385"/>
<dbReference type="Gene3D" id="3.30.930.10">
    <property type="entry name" value="Bira Bifunctional Protein, Domain 2"/>
    <property type="match status" value="1"/>
</dbReference>
<dbReference type="GO" id="GO:0005737">
    <property type="term" value="C:cytoplasm"/>
    <property type="evidence" value="ECO:0007669"/>
    <property type="project" value="TreeGrafter"/>
</dbReference>
<dbReference type="Gene3D" id="2.30.30.100">
    <property type="match status" value="1"/>
</dbReference>
<dbReference type="Proteomes" id="UP000515947">
    <property type="component" value="Chromosome"/>
</dbReference>
<evidence type="ECO:0000256" key="2">
    <source>
        <dbReference type="ARBA" id="ARBA00023267"/>
    </source>
</evidence>
<feature type="domain" description="BPL/LPL catalytic" evidence="4">
    <location>
        <begin position="21"/>
        <end position="200"/>
    </location>
</feature>
<dbReference type="AlphaFoldDB" id="A0A7G9RGV5"/>